<accession>A0A8S1Y1E5</accession>
<gene>
    <name evidence="1" type="ORF">PPENT_87.1.T1480019</name>
</gene>
<proteinExistence type="predicted"/>
<name>A0A8S1Y1E5_9CILI</name>
<organism evidence="1 2">
    <name type="scientific">Paramecium pentaurelia</name>
    <dbReference type="NCBI Taxonomy" id="43138"/>
    <lineage>
        <taxon>Eukaryota</taxon>
        <taxon>Sar</taxon>
        <taxon>Alveolata</taxon>
        <taxon>Ciliophora</taxon>
        <taxon>Intramacronucleata</taxon>
        <taxon>Oligohymenophorea</taxon>
        <taxon>Peniculida</taxon>
        <taxon>Parameciidae</taxon>
        <taxon>Paramecium</taxon>
    </lineage>
</organism>
<protein>
    <submittedName>
        <fullName evidence="1">Uncharacterized protein</fullName>
    </submittedName>
</protein>
<evidence type="ECO:0000313" key="2">
    <source>
        <dbReference type="Proteomes" id="UP000689195"/>
    </source>
</evidence>
<evidence type="ECO:0000313" key="1">
    <source>
        <dbReference type="EMBL" id="CAD8207603.1"/>
    </source>
</evidence>
<sequence length="112" mass="13708">MADFPIIVKQKSRIDHLFKSIFQFFEQLGILNQYNMNPQLFLNSNLQLKIRFQNYRHRWHSTKAILYDCIIHQMIKNLQRNLLRDVWCSETFQVNKKVVHPRMPSKEQLNYQ</sequence>
<dbReference type="AlphaFoldDB" id="A0A8S1Y1E5"/>
<reference evidence="1" key="1">
    <citation type="submission" date="2021-01" db="EMBL/GenBank/DDBJ databases">
        <authorList>
            <consortium name="Genoscope - CEA"/>
            <person name="William W."/>
        </authorList>
    </citation>
    <scope>NUCLEOTIDE SEQUENCE</scope>
</reference>
<keyword evidence="2" id="KW-1185">Reference proteome</keyword>
<comment type="caution">
    <text evidence="1">The sequence shown here is derived from an EMBL/GenBank/DDBJ whole genome shotgun (WGS) entry which is preliminary data.</text>
</comment>
<dbReference type="EMBL" id="CAJJDO010000148">
    <property type="protein sequence ID" value="CAD8207603.1"/>
    <property type="molecule type" value="Genomic_DNA"/>
</dbReference>
<dbReference type="Proteomes" id="UP000689195">
    <property type="component" value="Unassembled WGS sequence"/>
</dbReference>